<dbReference type="InterPro" id="IPR036188">
    <property type="entry name" value="FAD/NAD-bd_sf"/>
</dbReference>
<evidence type="ECO:0000313" key="8">
    <source>
        <dbReference type="Proteomes" id="UP000027073"/>
    </source>
</evidence>
<dbReference type="STRING" id="1137138.A0A067P3U7"/>
<dbReference type="OrthoDB" id="202203at2759"/>
<dbReference type="GO" id="GO:0004174">
    <property type="term" value="F:electron-transferring-flavoprotein dehydrogenase activity"/>
    <property type="evidence" value="ECO:0007669"/>
    <property type="project" value="TreeGrafter"/>
</dbReference>
<dbReference type="PRINTS" id="PR00368">
    <property type="entry name" value="FADPNR"/>
</dbReference>
<evidence type="ECO:0000256" key="4">
    <source>
        <dbReference type="ARBA" id="ARBA00023002"/>
    </source>
</evidence>
<keyword evidence="5" id="KW-0812">Transmembrane</keyword>
<dbReference type="PANTHER" id="PTHR43735">
    <property type="entry name" value="APOPTOSIS-INDUCING FACTOR 1"/>
    <property type="match status" value="1"/>
</dbReference>
<dbReference type="InterPro" id="IPR023753">
    <property type="entry name" value="FAD/NAD-binding_dom"/>
</dbReference>
<evidence type="ECO:0000256" key="5">
    <source>
        <dbReference type="SAM" id="Phobius"/>
    </source>
</evidence>
<dbReference type="PRINTS" id="PR00411">
    <property type="entry name" value="PNDRDTASEI"/>
</dbReference>
<dbReference type="Gene3D" id="3.50.50.100">
    <property type="match status" value="1"/>
</dbReference>
<comment type="similarity">
    <text evidence="1">Belongs to the FAD-dependent oxidoreductase family.</text>
</comment>
<organism evidence="7 8">
    <name type="scientific">Pleurotus ostreatus (strain PC15)</name>
    <name type="common">Oyster mushroom</name>
    <dbReference type="NCBI Taxonomy" id="1137138"/>
    <lineage>
        <taxon>Eukaryota</taxon>
        <taxon>Fungi</taxon>
        <taxon>Dikarya</taxon>
        <taxon>Basidiomycota</taxon>
        <taxon>Agaricomycotina</taxon>
        <taxon>Agaricomycetes</taxon>
        <taxon>Agaricomycetidae</taxon>
        <taxon>Agaricales</taxon>
        <taxon>Pleurotineae</taxon>
        <taxon>Pleurotaceae</taxon>
        <taxon>Pleurotus</taxon>
    </lineage>
</organism>
<gene>
    <name evidence="7" type="ORF">PLEOSDRAFT_1037806</name>
</gene>
<evidence type="ECO:0000256" key="2">
    <source>
        <dbReference type="ARBA" id="ARBA00022630"/>
    </source>
</evidence>
<protein>
    <recommendedName>
        <fullName evidence="6">FAD/NAD(P)-binding domain-containing protein</fullName>
    </recommendedName>
</protein>
<dbReference type="Pfam" id="PF07992">
    <property type="entry name" value="Pyr_redox_2"/>
    <property type="match status" value="1"/>
</dbReference>
<reference evidence="8" key="1">
    <citation type="journal article" date="2014" name="Proc. Natl. Acad. Sci. U.S.A.">
        <title>Extensive sampling of basidiomycete genomes demonstrates inadequacy of the white-rot/brown-rot paradigm for wood decay fungi.</title>
        <authorList>
            <person name="Riley R."/>
            <person name="Salamov A.A."/>
            <person name="Brown D.W."/>
            <person name="Nagy L.G."/>
            <person name="Floudas D."/>
            <person name="Held B.W."/>
            <person name="Levasseur A."/>
            <person name="Lombard V."/>
            <person name="Morin E."/>
            <person name="Otillar R."/>
            <person name="Lindquist E.A."/>
            <person name="Sun H."/>
            <person name="LaButti K.M."/>
            <person name="Schmutz J."/>
            <person name="Jabbour D."/>
            <person name="Luo H."/>
            <person name="Baker S.E."/>
            <person name="Pisabarro A.G."/>
            <person name="Walton J.D."/>
            <person name="Blanchette R.A."/>
            <person name="Henrissat B."/>
            <person name="Martin F."/>
            <person name="Cullen D."/>
            <person name="Hibbett D.S."/>
            <person name="Grigoriev I.V."/>
        </authorList>
    </citation>
    <scope>NUCLEOTIDE SEQUENCE [LARGE SCALE GENOMIC DNA]</scope>
    <source>
        <strain evidence="8">PC15</strain>
    </source>
</reference>
<feature type="transmembrane region" description="Helical" evidence="5">
    <location>
        <begin position="339"/>
        <end position="356"/>
    </location>
</feature>
<keyword evidence="5" id="KW-0472">Membrane</keyword>
<dbReference type="SUPFAM" id="SSF51905">
    <property type="entry name" value="FAD/NAD(P)-binding domain"/>
    <property type="match status" value="1"/>
</dbReference>
<dbReference type="GO" id="GO:0050660">
    <property type="term" value="F:flavin adenine dinucleotide binding"/>
    <property type="evidence" value="ECO:0007669"/>
    <property type="project" value="TreeGrafter"/>
</dbReference>
<keyword evidence="3" id="KW-0274">FAD</keyword>
<evidence type="ECO:0000313" key="7">
    <source>
        <dbReference type="EMBL" id="KDQ31092.1"/>
    </source>
</evidence>
<keyword evidence="4" id="KW-0560">Oxidoreductase</keyword>
<evidence type="ECO:0000259" key="6">
    <source>
        <dbReference type="Pfam" id="PF07992"/>
    </source>
</evidence>
<dbReference type="EMBL" id="KL198006">
    <property type="protein sequence ID" value="KDQ31092.1"/>
    <property type="molecule type" value="Genomic_DNA"/>
</dbReference>
<keyword evidence="2" id="KW-0285">Flavoprotein</keyword>
<dbReference type="Proteomes" id="UP000027073">
    <property type="component" value="Unassembled WGS sequence"/>
</dbReference>
<accession>A0A067P3U7</accession>
<dbReference type="VEuPathDB" id="FungiDB:PLEOSDRAFT_1037806"/>
<keyword evidence="5" id="KW-1133">Transmembrane helix</keyword>
<dbReference type="PANTHER" id="PTHR43735:SF3">
    <property type="entry name" value="FERROPTOSIS SUPPRESSOR PROTEIN 1"/>
    <property type="match status" value="1"/>
</dbReference>
<evidence type="ECO:0000256" key="1">
    <source>
        <dbReference type="ARBA" id="ARBA00006442"/>
    </source>
</evidence>
<dbReference type="GO" id="GO:0005737">
    <property type="term" value="C:cytoplasm"/>
    <property type="evidence" value="ECO:0007669"/>
    <property type="project" value="TreeGrafter"/>
</dbReference>
<dbReference type="InParanoid" id="A0A067P3U7"/>
<feature type="domain" description="FAD/NAD(P)-binding" evidence="6">
    <location>
        <begin position="11"/>
        <end position="296"/>
    </location>
</feature>
<evidence type="ECO:0000256" key="3">
    <source>
        <dbReference type="ARBA" id="ARBA00022827"/>
    </source>
</evidence>
<sequence>MSYKKADDLKNIVIVGGGGVGLHLARALSPKINSATHHIILIDPRPYRINLPATLRLVTSDIDNLQETAFIPFDKLFVNDNGTFIEASVTSIQKSDGKGGSVTLDNGETVAFEYLVLASGSQFEGPLNFPGKKEDVLPFVKGTRQQIEGANDIVIAGGGSVGLEFAGEIKDIYPNKNITIVQGSDHLLNDAYPLKFRTYAEKNITKRGIKVVLNEYIDDIPTGTFTSIKTRSGKTITADTVLQARGGRPRTEFIKTLGPDVLTDGGQVKVRPTLQLASYDNIFAGGDILDIKEEKQVAKALGHVQVLTTNILASISNKPLKPYKGSTELILITNGKGGGVAYLGVLWGLVFGDWFARMLKSKDLMVPMARKAAGY</sequence>
<dbReference type="HOGENOM" id="CLU_019845_2_0_1"/>
<dbReference type="AlphaFoldDB" id="A0A067P3U7"/>
<proteinExistence type="inferred from homology"/>
<name>A0A067P3U7_PLEO1</name>